<gene>
    <name evidence="1" type="primary">LOC107796632</name>
</gene>
<organism evidence="1">
    <name type="scientific">Nicotiana tabacum</name>
    <name type="common">Common tobacco</name>
    <dbReference type="NCBI Taxonomy" id="4097"/>
    <lineage>
        <taxon>Eukaryota</taxon>
        <taxon>Viridiplantae</taxon>
        <taxon>Streptophyta</taxon>
        <taxon>Embryophyta</taxon>
        <taxon>Tracheophyta</taxon>
        <taxon>Spermatophyta</taxon>
        <taxon>Magnoliopsida</taxon>
        <taxon>eudicotyledons</taxon>
        <taxon>Gunneridae</taxon>
        <taxon>Pentapetalae</taxon>
        <taxon>asterids</taxon>
        <taxon>lamiids</taxon>
        <taxon>Solanales</taxon>
        <taxon>Solanaceae</taxon>
        <taxon>Nicotianoideae</taxon>
        <taxon>Nicotianeae</taxon>
        <taxon>Nicotiana</taxon>
    </lineage>
</organism>
<dbReference type="AlphaFoldDB" id="A0A1S4AE53"/>
<dbReference type="PaxDb" id="4097-A0A1S4AE53"/>
<dbReference type="STRING" id="4097.A0A1S4AE53"/>
<dbReference type="RefSeq" id="XP_016474911.1">
    <property type="nucleotide sequence ID" value="XM_016619425.1"/>
</dbReference>
<accession>A0A1S4AE53</accession>
<sequence length="121" mass="13827">MDLPQLCHPGGGCCVCNLNPTPDYSYYLSDDDDLPEDHRLALEQIWFNYHHQTEESNGFEFVDCPGPTVPITPYLDFKFHNDYGVLIELANCAIQEYNEKECNVCMPLYILALCDFKSPSP</sequence>
<proteinExistence type="predicted"/>
<dbReference type="KEGG" id="nta:107796632"/>
<name>A0A1S4AE53_TOBAC</name>
<protein>
    <submittedName>
        <fullName evidence="1">Uncharacterized protein</fullName>
    </submittedName>
</protein>
<reference evidence="1" key="1">
    <citation type="submission" date="2025-08" db="UniProtKB">
        <authorList>
            <consortium name="RefSeq"/>
        </authorList>
    </citation>
    <scope>IDENTIFICATION</scope>
</reference>
<evidence type="ECO:0000313" key="1">
    <source>
        <dbReference type="RefSeq" id="XP_016474911.1"/>
    </source>
</evidence>
<dbReference type="OrthoDB" id="10274179at2759"/>